<evidence type="ECO:0000256" key="2">
    <source>
        <dbReference type="ARBA" id="ARBA00006432"/>
    </source>
</evidence>
<dbReference type="InterPro" id="IPR023213">
    <property type="entry name" value="CAT-like_dom_sf"/>
</dbReference>
<sequence>MSAKSNLDLEAIKANKNIMVRTYWKNRLEGMEWNDFFDHKVPSDDINEGTRKTYKTCNTDKKLFQNLNRIASTSKAKHMLLLAGLEVLAYKYSSHNDICIFTPTYLENKNSEKGQSIIPLRMSDFGNKTFPEFLMALKDNLINDTAYSNYPIDRILQKDSDEIKDIPTVGMLVQGVQDENLLSTLLPDILFKFELNDTIVLSLEYNGSKYNERYIAGIVEHYFNLLSELLANKEKSINSIELISSKDKNRILEEFNNTKISYPEDKTILDFFKAQTQNKPNNIAIQINDKCLTYQELDEKSNQVANFISEKYPQKGNVFGVQMERSLGLMITIFGILKSGNIYLPLSESHPTDRILYALENSEAKALFTKPEYFENFNDKIDCLNPVEAKKCSNVYENLALPNDVAYIIYTSGSTGRPKGVLIKHTSLVNRLNWMQNQYQLNENDVILQKTPIVFDVSVWELFWWSMCGAKLVLADPGAEKEPQKICEIIDKQKVTTLHFVPSMLNALLAYLSEDDQKHTLQSIKNLFTSGEELKVNDAKGFLDYCSNARLHNLYGPTEATIDVSYHQVSRTRKYRSIPIGKPIDNTQLFILNTELQHQPIGIPGELFIGGVNLSPGYCNQPELTKERFIENPFDEQSILYKTGDLARWLPDGEIEFLGRIDNQVKIRGNRIELGEIELAIQSCKAVNSAVVLTKEAQSGLQLVGYIVTNQEYSEDDLREVLASKLPEYMIPSYFITIDQIPVTVNGKVDRNALLSLKWESENAYVAPKTDLEKKLEYYWKQTLGLEKVGIQDNFFRTGGDSILAIKLIGTLNNELSTTISMVDLYENDTIEKMALFIENSSTNNAPELYEDVIKEVENFGETYLKTYPNEQIQTVFPMSDIEMAMCFIHKSRPNDILYFEQLMQPVFYKDLNLEILQRALDLMVDKHEILRTGFNMERFAHIVYKKVDTKIQFYDYSQYSKEEQNQKINEDLEKSRPEHFDLNAEKLWRIIIYKIGKDHHEILFEYHHAIIDGWSFASLLTEWNNTYVELLKTNVSELPKLQANFKDYIVQELFNKKNEETRNFWKEELKDYKRLKLSADKGARVFRSVRDIYPQQLLKDLEKAAEQGNTTVKNMLLSAYLYAMKILSGENDLLVGLVTFTRPLKPDGEKVLGCFLNTIPLRVQIPQDVTWNDYIELVGKKVLEVKKYEHLSLFEINQLVGGSNEGNPLFDTFFNYINWHVKEDMLFEKFSEDESNRIEFDTFLRGNTFFDANYDVTNDRIICMHEYSSPFMTKEMYDLYNDIFLNVLSRMVESPQDTICPQDFLWSPITDLVEEKIQGYVQENSNIEKLIPATYAQQEQWLDGIDEKQNANSSNVSVIVDFEETIEVDVLKESVREVANTHEALRSQLIFKGEQLYQSISSTYHNEIETLIFENDKDTSEFINSVSQHLFNLVEPLFKIRVLQTKDGNHKLLMSFHTSIIDSFSIQKIVTEIVETYGVLLKNENLTSSITPVNYSGFTSLQKETLMKLYPNTIEFWKNQLQESIEPVELPKQLLKDNQEVYSAGSVDVTVSKSLIQNVLRFADSNGVSTNVVCMAAYKFLLHKYSRQQNLTIGTIENNRSYESLKNVVGSMDNIMPLQSKISAEKTFNTYVKEVKEFYEKGLDYLAMPFKKLMAELDMRNQVTTNTAQINALYFFEEEKENVVTTEENIKYTWSHNYLDTQASDICLWLKEKKNDIEGKLVFDSRCFDSEFIESFETRFSSVLYELITNPDIRLSEIDILSEEERFRLSEGFNATGVTFPEYDSVLDIFDAQVSQSPDRIAVVHRDDTLTYGDLS</sequence>
<dbReference type="GO" id="GO:0003824">
    <property type="term" value="F:catalytic activity"/>
    <property type="evidence" value="ECO:0007669"/>
    <property type="project" value="InterPro"/>
</dbReference>
<dbReference type="RefSeq" id="WP_201924399.1">
    <property type="nucleotide sequence ID" value="NZ_JAERQJ010000014.1"/>
</dbReference>
<dbReference type="PROSITE" id="PS00455">
    <property type="entry name" value="AMP_BINDING"/>
    <property type="match status" value="1"/>
</dbReference>
<dbReference type="FunFam" id="3.30.300.30:FF:000010">
    <property type="entry name" value="Enterobactin synthetase component F"/>
    <property type="match status" value="1"/>
</dbReference>
<evidence type="ECO:0000313" key="6">
    <source>
        <dbReference type="EMBL" id="MBL0685925.1"/>
    </source>
</evidence>
<dbReference type="Gene3D" id="1.10.1200.10">
    <property type="entry name" value="ACP-like"/>
    <property type="match status" value="1"/>
</dbReference>
<dbReference type="Proteomes" id="UP000651057">
    <property type="component" value="Unassembled WGS sequence"/>
</dbReference>
<proteinExistence type="inferred from homology"/>
<reference evidence="6" key="1">
    <citation type="submission" date="2021-01" db="EMBL/GenBank/DDBJ databases">
        <authorList>
            <person name="Zhong Y.L."/>
        </authorList>
    </citation>
    <scope>NUCLEOTIDE SEQUENCE</scope>
    <source>
        <strain evidence="6">KCTC 23302</strain>
    </source>
</reference>
<keyword evidence="7" id="KW-1185">Reference proteome</keyword>
<evidence type="ECO:0000256" key="1">
    <source>
        <dbReference type="ARBA" id="ARBA00001957"/>
    </source>
</evidence>
<dbReference type="GO" id="GO:0043041">
    <property type="term" value="P:amino acid activation for nonribosomal peptide biosynthetic process"/>
    <property type="evidence" value="ECO:0007669"/>
    <property type="project" value="TreeGrafter"/>
</dbReference>
<dbReference type="PROSITE" id="PS50075">
    <property type="entry name" value="CARRIER"/>
    <property type="match status" value="1"/>
</dbReference>
<evidence type="ECO:0000313" key="7">
    <source>
        <dbReference type="Proteomes" id="UP000651057"/>
    </source>
</evidence>
<feature type="domain" description="Carrier" evidence="5">
    <location>
        <begin position="767"/>
        <end position="842"/>
    </location>
</feature>
<dbReference type="InterPro" id="IPR045851">
    <property type="entry name" value="AMP-bd_C_sf"/>
</dbReference>
<dbReference type="CDD" id="cd05930">
    <property type="entry name" value="A_NRPS"/>
    <property type="match status" value="1"/>
</dbReference>
<dbReference type="Gene3D" id="3.30.300.30">
    <property type="match status" value="1"/>
</dbReference>
<gene>
    <name evidence="6" type="ORF">JJQ60_20515</name>
</gene>
<dbReference type="Gene3D" id="2.30.38.10">
    <property type="entry name" value="Luciferase, Domain 3"/>
    <property type="match status" value="1"/>
</dbReference>
<dbReference type="FunFam" id="1.10.1200.10:FF:000005">
    <property type="entry name" value="Nonribosomal peptide synthetase 1"/>
    <property type="match status" value="1"/>
</dbReference>
<keyword evidence="3" id="KW-0596">Phosphopantetheine</keyword>
<dbReference type="SUPFAM" id="SSF52777">
    <property type="entry name" value="CoA-dependent acyltransferases"/>
    <property type="match status" value="5"/>
</dbReference>
<dbReference type="Pfam" id="PF13193">
    <property type="entry name" value="AMP-binding_C"/>
    <property type="match status" value="1"/>
</dbReference>
<dbReference type="EMBL" id="JAERQJ010000014">
    <property type="protein sequence ID" value="MBL0685925.1"/>
    <property type="molecule type" value="Genomic_DNA"/>
</dbReference>
<comment type="similarity">
    <text evidence="2">Belongs to the ATP-dependent AMP-binding enzyme family.</text>
</comment>
<dbReference type="FunFam" id="3.40.50.12780:FF:000012">
    <property type="entry name" value="Non-ribosomal peptide synthetase"/>
    <property type="match status" value="1"/>
</dbReference>
<dbReference type="GO" id="GO:0031177">
    <property type="term" value="F:phosphopantetheine binding"/>
    <property type="evidence" value="ECO:0007669"/>
    <property type="project" value="TreeGrafter"/>
</dbReference>
<dbReference type="Pfam" id="PF00668">
    <property type="entry name" value="Condensation"/>
    <property type="match status" value="2"/>
</dbReference>
<name>A0A937A6T7_9FLAO</name>
<evidence type="ECO:0000256" key="4">
    <source>
        <dbReference type="ARBA" id="ARBA00022553"/>
    </source>
</evidence>
<dbReference type="Pfam" id="PF00501">
    <property type="entry name" value="AMP-binding"/>
    <property type="match status" value="1"/>
</dbReference>
<dbReference type="Gene3D" id="3.40.50.980">
    <property type="match status" value="2"/>
</dbReference>
<dbReference type="GO" id="GO:0044550">
    <property type="term" value="P:secondary metabolite biosynthetic process"/>
    <property type="evidence" value="ECO:0007669"/>
    <property type="project" value="UniProtKB-ARBA"/>
</dbReference>
<dbReference type="PROSITE" id="PS00012">
    <property type="entry name" value="PHOSPHOPANTETHEINE"/>
    <property type="match status" value="1"/>
</dbReference>
<dbReference type="InterPro" id="IPR036736">
    <property type="entry name" value="ACP-like_sf"/>
</dbReference>
<dbReference type="InterPro" id="IPR001242">
    <property type="entry name" value="Condensation_dom"/>
</dbReference>
<dbReference type="PANTHER" id="PTHR45527:SF1">
    <property type="entry name" value="FATTY ACID SYNTHASE"/>
    <property type="match status" value="1"/>
</dbReference>
<dbReference type="Pfam" id="PF00550">
    <property type="entry name" value="PP-binding"/>
    <property type="match status" value="1"/>
</dbReference>
<comment type="cofactor">
    <cofactor evidence="1">
        <name>pantetheine 4'-phosphate</name>
        <dbReference type="ChEBI" id="CHEBI:47942"/>
    </cofactor>
</comment>
<organism evidence="6 7">
    <name type="scientific">Aquimarina mytili</name>
    <dbReference type="NCBI Taxonomy" id="874423"/>
    <lineage>
        <taxon>Bacteria</taxon>
        <taxon>Pseudomonadati</taxon>
        <taxon>Bacteroidota</taxon>
        <taxon>Flavobacteriia</taxon>
        <taxon>Flavobacteriales</taxon>
        <taxon>Flavobacteriaceae</taxon>
        <taxon>Aquimarina</taxon>
    </lineage>
</organism>
<evidence type="ECO:0000256" key="3">
    <source>
        <dbReference type="ARBA" id="ARBA00022450"/>
    </source>
</evidence>
<dbReference type="InterPro" id="IPR025110">
    <property type="entry name" value="AMP-bd_C"/>
</dbReference>
<dbReference type="InterPro" id="IPR009081">
    <property type="entry name" value="PP-bd_ACP"/>
</dbReference>
<dbReference type="FunFam" id="3.40.50.980:FF:000002">
    <property type="entry name" value="Enterobactin synthetase component F"/>
    <property type="match status" value="1"/>
</dbReference>
<dbReference type="PANTHER" id="PTHR45527">
    <property type="entry name" value="NONRIBOSOMAL PEPTIDE SYNTHETASE"/>
    <property type="match status" value="1"/>
</dbReference>
<dbReference type="InterPro" id="IPR006162">
    <property type="entry name" value="Ppantetheine_attach_site"/>
</dbReference>
<keyword evidence="4" id="KW-0597">Phosphoprotein</keyword>
<dbReference type="SUPFAM" id="SSF56801">
    <property type="entry name" value="Acetyl-CoA synthetase-like"/>
    <property type="match status" value="2"/>
</dbReference>
<dbReference type="Gene3D" id="3.30.559.10">
    <property type="entry name" value="Chloramphenicol acetyltransferase-like domain"/>
    <property type="match status" value="2"/>
</dbReference>
<protein>
    <submittedName>
        <fullName evidence="6">Amino acid adenylation domain-containing protein</fullName>
    </submittedName>
</protein>
<accession>A0A937A6T7</accession>
<dbReference type="Gene3D" id="3.30.559.30">
    <property type="entry name" value="Nonribosomal peptide synthetase, condensation domain"/>
    <property type="match status" value="3"/>
</dbReference>
<feature type="non-terminal residue" evidence="6">
    <location>
        <position position="1817"/>
    </location>
</feature>
<dbReference type="SUPFAM" id="SSF47336">
    <property type="entry name" value="ACP-like"/>
    <property type="match status" value="1"/>
</dbReference>
<dbReference type="GO" id="GO:0005737">
    <property type="term" value="C:cytoplasm"/>
    <property type="evidence" value="ECO:0007669"/>
    <property type="project" value="TreeGrafter"/>
</dbReference>
<comment type="caution">
    <text evidence="6">The sequence shown here is derived from an EMBL/GenBank/DDBJ whole genome shotgun (WGS) entry which is preliminary data.</text>
</comment>
<dbReference type="InterPro" id="IPR010071">
    <property type="entry name" value="AA_adenyl_dom"/>
</dbReference>
<dbReference type="InterPro" id="IPR000873">
    <property type="entry name" value="AMP-dep_synth/lig_dom"/>
</dbReference>
<evidence type="ECO:0000259" key="5">
    <source>
        <dbReference type="PROSITE" id="PS50075"/>
    </source>
</evidence>
<dbReference type="NCBIfam" id="TIGR01733">
    <property type="entry name" value="AA-adenyl-dom"/>
    <property type="match status" value="1"/>
</dbReference>
<dbReference type="FunFam" id="2.30.38.10:FF:000001">
    <property type="entry name" value="Non-ribosomal peptide synthetase PvdI"/>
    <property type="match status" value="1"/>
</dbReference>
<dbReference type="InterPro" id="IPR020845">
    <property type="entry name" value="AMP-binding_CS"/>
</dbReference>